<proteinExistence type="predicted"/>
<organism evidence="2 3">
    <name type="scientific">Dreissena polymorpha</name>
    <name type="common">Zebra mussel</name>
    <name type="synonym">Mytilus polymorpha</name>
    <dbReference type="NCBI Taxonomy" id="45954"/>
    <lineage>
        <taxon>Eukaryota</taxon>
        <taxon>Metazoa</taxon>
        <taxon>Spiralia</taxon>
        <taxon>Lophotrochozoa</taxon>
        <taxon>Mollusca</taxon>
        <taxon>Bivalvia</taxon>
        <taxon>Autobranchia</taxon>
        <taxon>Heteroconchia</taxon>
        <taxon>Euheterodonta</taxon>
        <taxon>Imparidentia</taxon>
        <taxon>Neoheterodontei</taxon>
        <taxon>Myida</taxon>
        <taxon>Dreissenoidea</taxon>
        <taxon>Dreissenidae</taxon>
        <taxon>Dreissena</taxon>
    </lineage>
</organism>
<keyword evidence="3" id="KW-1185">Reference proteome</keyword>
<sequence length="117" mass="13594">MNHDDEVTRRNTNVSSKRRLKHRNNRIEKINEQLLETPFSEAAAMKFSEDSTIFDNTQDTDKLDETYCKQVDSDTETLHGARSESTSSGQFDVFQLTTPRPDDRTKCKHCRPRNDTI</sequence>
<reference evidence="2" key="1">
    <citation type="journal article" date="2019" name="bioRxiv">
        <title>The Genome of the Zebra Mussel, Dreissena polymorpha: A Resource for Invasive Species Research.</title>
        <authorList>
            <person name="McCartney M.A."/>
            <person name="Auch B."/>
            <person name="Kono T."/>
            <person name="Mallez S."/>
            <person name="Zhang Y."/>
            <person name="Obille A."/>
            <person name="Becker A."/>
            <person name="Abrahante J.E."/>
            <person name="Garbe J."/>
            <person name="Badalamenti J.P."/>
            <person name="Herman A."/>
            <person name="Mangelson H."/>
            <person name="Liachko I."/>
            <person name="Sullivan S."/>
            <person name="Sone E.D."/>
            <person name="Koren S."/>
            <person name="Silverstein K.A.T."/>
            <person name="Beckman K.B."/>
            <person name="Gohl D.M."/>
        </authorList>
    </citation>
    <scope>NUCLEOTIDE SEQUENCE</scope>
    <source>
        <strain evidence="2">Duluth1</strain>
        <tissue evidence="2">Whole animal</tissue>
    </source>
</reference>
<evidence type="ECO:0000256" key="1">
    <source>
        <dbReference type="SAM" id="MobiDB-lite"/>
    </source>
</evidence>
<dbReference type="Proteomes" id="UP000828390">
    <property type="component" value="Unassembled WGS sequence"/>
</dbReference>
<reference evidence="2" key="2">
    <citation type="submission" date="2020-11" db="EMBL/GenBank/DDBJ databases">
        <authorList>
            <person name="McCartney M.A."/>
            <person name="Auch B."/>
            <person name="Kono T."/>
            <person name="Mallez S."/>
            <person name="Becker A."/>
            <person name="Gohl D.M."/>
            <person name="Silverstein K.A.T."/>
            <person name="Koren S."/>
            <person name="Bechman K.B."/>
            <person name="Herman A."/>
            <person name="Abrahante J.E."/>
            <person name="Garbe J."/>
        </authorList>
    </citation>
    <scope>NUCLEOTIDE SEQUENCE</scope>
    <source>
        <strain evidence="2">Duluth1</strain>
        <tissue evidence="2">Whole animal</tissue>
    </source>
</reference>
<evidence type="ECO:0000313" key="3">
    <source>
        <dbReference type="Proteomes" id="UP000828390"/>
    </source>
</evidence>
<name>A0A9D4M679_DREPO</name>
<feature type="compositionally biased region" description="Polar residues" evidence="1">
    <location>
        <begin position="83"/>
        <end position="98"/>
    </location>
</feature>
<feature type="region of interest" description="Disordered" evidence="1">
    <location>
        <begin position="74"/>
        <end position="117"/>
    </location>
</feature>
<dbReference type="AlphaFoldDB" id="A0A9D4M679"/>
<comment type="caution">
    <text evidence="2">The sequence shown here is derived from an EMBL/GenBank/DDBJ whole genome shotgun (WGS) entry which is preliminary data.</text>
</comment>
<accession>A0A9D4M679</accession>
<gene>
    <name evidence="2" type="ORF">DPMN_033218</name>
</gene>
<evidence type="ECO:0000313" key="2">
    <source>
        <dbReference type="EMBL" id="KAH3870039.1"/>
    </source>
</evidence>
<protein>
    <submittedName>
        <fullName evidence="2">Uncharacterized protein</fullName>
    </submittedName>
</protein>
<dbReference type="EMBL" id="JAIWYP010000002">
    <property type="protein sequence ID" value="KAH3870039.1"/>
    <property type="molecule type" value="Genomic_DNA"/>
</dbReference>
<feature type="region of interest" description="Disordered" evidence="1">
    <location>
        <begin position="1"/>
        <end position="24"/>
    </location>
</feature>